<evidence type="ECO:0000313" key="5">
    <source>
        <dbReference type="EMBL" id="KAB6690219.1"/>
    </source>
</evidence>
<dbReference type="Gene3D" id="3.40.50.2000">
    <property type="entry name" value="Glycogen Phosphorylase B"/>
    <property type="match status" value="2"/>
</dbReference>
<evidence type="ECO:0000313" key="9">
    <source>
        <dbReference type="Proteomes" id="UP000470777"/>
    </source>
</evidence>
<dbReference type="CDD" id="cd03801">
    <property type="entry name" value="GT4_PimA-like"/>
    <property type="match status" value="1"/>
</dbReference>
<dbReference type="Proteomes" id="UP000437380">
    <property type="component" value="Unassembled WGS sequence"/>
</dbReference>
<keyword evidence="3" id="KW-0808">Transferase</keyword>
<dbReference type="EMBL" id="WCZY01000023">
    <property type="protein sequence ID" value="KAB6690219.1"/>
    <property type="molecule type" value="Genomic_DNA"/>
</dbReference>
<dbReference type="EMBL" id="WCZV01000024">
    <property type="protein sequence ID" value="KAB6697780.1"/>
    <property type="molecule type" value="Genomic_DNA"/>
</dbReference>
<evidence type="ECO:0000313" key="10">
    <source>
        <dbReference type="Proteomes" id="UP000470952"/>
    </source>
</evidence>
<dbReference type="Proteomes" id="UP000468344">
    <property type="component" value="Unassembled WGS sequence"/>
</dbReference>
<proteinExistence type="predicted"/>
<dbReference type="EMBL" id="WDAG01000023">
    <property type="protein sequence ID" value="KAB6657159.1"/>
    <property type="molecule type" value="Genomic_DNA"/>
</dbReference>
<evidence type="ECO:0000313" key="7">
    <source>
        <dbReference type="Proteomes" id="UP000437380"/>
    </source>
</evidence>
<evidence type="ECO:0000313" key="3">
    <source>
        <dbReference type="EMBL" id="KAB6477362.1"/>
    </source>
</evidence>
<comment type="caution">
    <text evidence="3">The sequence shown here is derived from an EMBL/GenBank/DDBJ whole genome shotgun (WGS) entry which is preliminary data.</text>
</comment>
<dbReference type="Proteomes" id="UP000470952">
    <property type="component" value="Unassembled WGS sequence"/>
</dbReference>
<dbReference type="Proteomes" id="UP000483142">
    <property type="component" value="Unassembled WGS sequence"/>
</dbReference>
<dbReference type="InterPro" id="IPR001296">
    <property type="entry name" value="Glyco_trans_1"/>
</dbReference>
<dbReference type="PANTHER" id="PTHR12526:SF630">
    <property type="entry name" value="GLYCOSYLTRANSFERASE"/>
    <property type="match status" value="1"/>
</dbReference>
<dbReference type="AlphaFoldDB" id="A0A6I0ZKB2"/>
<dbReference type="GO" id="GO:0016757">
    <property type="term" value="F:glycosyltransferase activity"/>
    <property type="evidence" value="ECO:0007669"/>
    <property type="project" value="InterPro"/>
</dbReference>
<name>A0A6I0ZKB2_PHOVU</name>
<evidence type="ECO:0000259" key="1">
    <source>
        <dbReference type="Pfam" id="PF00534"/>
    </source>
</evidence>
<feature type="domain" description="Glycosyl transferase family 1" evidence="1">
    <location>
        <begin position="226"/>
        <end position="383"/>
    </location>
</feature>
<protein>
    <submittedName>
        <fullName evidence="3">Glycosyltransferase family 4 protein</fullName>
    </submittedName>
</protein>
<evidence type="ECO:0000313" key="8">
    <source>
        <dbReference type="Proteomes" id="UP000468344"/>
    </source>
</evidence>
<evidence type="ECO:0000313" key="6">
    <source>
        <dbReference type="EMBL" id="KAB6697780.1"/>
    </source>
</evidence>
<dbReference type="SUPFAM" id="SSF53756">
    <property type="entry name" value="UDP-Glycosyltransferase/glycogen phosphorylase"/>
    <property type="match status" value="1"/>
</dbReference>
<dbReference type="EMBL" id="WDBZ01000021">
    <property type="protein sequence ID" value="KAB6452548.1"/>
    <property type="molecule type" value="Genomic_DNA"/>
</dbReference>
<dbReference type="PANTHER" id="PTHR12526">
    <property type="entry name" value="GLYCOSYLTRANSFERASE"/>
    <property type="match status" value="1"/>
</dbReference>
<dbReference type="RefSeq" id="WP_130085339.1">
    <property type="nucleotide sequence ID" value="NZ_JAHPXE010000011.1"/>
</dbReference>
<gene>
    <name evidence="6" type="ORF">GAY17_16305</name>
    <name evidence="3" type="ORF">GAZ06_11600</name>
    <name evidence="2" type="ORF">GAZ09_11650</name>
    <name evidence="4" type="ORF">GAZ76_16825</name>
    <name evidence="5" type="ORF">GAZ92_15195</name>
</gene>
<reference evidence="7 8" key="1">
    <citation type="journal article" date="2019" name="Nat. Med.">
        <title>A library of human gut bacterial isolates paired with longitudinal multiomics data enables mechanistic microbiome research.</title>
        <authorList>
            <person name="Poyet M."/>
            <person name="Groussin M."/>
            <person name="Gibbons S.M."/>
            <person name="Avila-Pacheco J."/>
            <person name="Jiang X."/>
            <person name="Kearney S.M."/>
            <person name="Perrotta A.R."/>
            <person name="Berdy B."/>
            <person name="Zhao S."/>
            <person name="Lieberman T.D."/>
            <person name="Swanson P.K."/>
            <person name="Smith M."/>
            <person name="Roesemann S."/>
            <person name="Alexander J.E."/>
            <person name="Rich S.A."/>
            <person name="Livny J."/>
            <person name="Vlamakis H."/>
            <person name="Clish C."/>
            <person name="Bullock K."/>
            <person name="Deik A."/>
            <person name="Scott J."/>
            <person name="Pierce K.A."/>
            <person name="Xavier R.J."/>
            <person name="Alm E.J."/>
        </authorList>
    </citation>
    <scope>NUCLEOTIDE SEQUENCE [LARGE SCALE GENOMIC DNA]</scope>
    <source>
        <strain evidence="3 8">BIOML-A140</strain>
        <strain evidence="2 11">BIOML-A141</strain>
        <strain evidence="6 7">BIOML-A82</strain>
        <strain evidence="5 9">BIOML-A85</strain>
        <strain evidence="4 10">BIOML-A93</strain>
    </source>
</reference>
<evidence type="ECO:0000313" key="2">
    <source>
        <dbReference type="EMBL" id="KAB6452548.1"/>
    </source>
</evidence>
<dbReference type="Pfam" id="PF00534">
    <property type="entry name" value="Glycos_transf_1"/>
    <property type="match status" value="1"/>
</dbReference>
<dbReference type="EMBL" id="WDBY01000020">
    <property type="protein sequence ID" value="KAB6477362.1"/>
    <property type="molecule type" value="Genomic_DNA"/>
</dbReference>
<accession>A0A6I0ZKB2</accession>
<evidence type="ECO:0000313" key="11">
    <source>
        <dbReference type="Proteomes" id="UP000483142"/>
    </source>
</evidence>
<organism evidence="3 8">
    <name type="scientific">Phocaeicola vulgatus</name>
    <name type="common">Bacteroides vulgatus</name>
    <dbReference type="NCBI Taxonomy" id="821"/>
    <lineage>
        <taxon>Bacteria</taxon>
        <taxon>Pseudomonadati</taxon>
        <taxon>Bacteroidota</taxon>
        <taxon>Bacteroidia</taxon>
        <taxon>Bacteroidales</taxon>
        <taxon>Bacteroidaceae</taxon>
        <taxon>Phocaeicola</taxon>
    </lineage>
</organism>
<evidence type="ECO:0000313" key="4">
    <source>
        <dbReference type="EMBL" id="KAB6657159.1"/>
    </source>
</evidence>
<dbReference type="Proteomes" id="UP000470777">
    <property type="component" value="Unassembled WGS sequence"/>
</dbReference>
<sequence>MLNVLVNAYAVSPAWGSEPGMGWNWVVNLAQYCNVFVITEGEWRTEIEETVEKLPQRGNLHFYFNPVSERVRRMCWNQGDWRFYWHYRKWQKRTLAIARQIIARHRIDIIHQLNMIGFREPGYLWKISNIPFVWGPVGGMEMMPLAYLEGEPAMQSFKVCLKNSLNNFQRHYQPRLLKVLDRADAIVAATKGVYDFISEYHQKSVTLTNETGCYVGSTCSVDTSGDKKSFDILWVGKFDFRKQLGLALKIIATLPDKQNVKLHIVGNGTDAEKAKYKQLATELGINDIVVWHGSIPHDRVLQFMRQCDLFLFTSIMEGTPHVVLEAIQNSLPVVCFDACGQAGAVNDRVGVKIPLSNPQQSINDFASAIMQLSMDRERLRTMRLNCQERQTELAWEKKAQQMVEIYHKVKR</sequence>